<sequence>MIVVCRSPKGGSGTTITSAALAMMLAAQHRGGGYIVDLAGELAPALGIPDPPDTKPVDVNASLKLLSFAPRELRTPVEHNWKEVANQLLAYDAPVVIDVGTGELNESFERIANRTFLVLRPCYLALRKASNKMSHGYLRSDGIIVLEEAGRALTPTDISTVLKTPIVSTIKVDPSVSRAVDAGLLSSRIPAALNEGLRALVEVLSIPIPKKPFL</sequence>
<dbReference type="InterPro" id="IPR027417">
    <property type="entry name" value="P-loop_NTPase"/>
</dbReference>
<gene>
    <name evidence="1" type="ORF">UFOPK4098_00505</name>
    <name evidence="2" type="ORF">UFOPK4347_00732</name>
</gene>
<evidence type="ECO:0000313" key="1">
    <source>
        <dbReference type="EMBL" id="CAB5014782.1"/>
    </source>
</evidence>
<accession>A0A6J7QK69</accession>
<reference evidence="1" key="1">
    <citation type="submission" date="2020-05" db="EMBL/GenBank/DDBJ databases">
        <authorList>
            <person name="Chiriac C."/>
            <person name="Salcher M."/>
            <person name="Ghai R."/>
            <person name="Kavagutti S V."/>
        </authorList>
    </citation>
    <scope>NUCLEOTIDE SEQUENCE</scope>
</reference>
<organism evidence="1">
    <name type="scientific">freshwater metagenome</name>
    <dbReference type="NCBI Taxonomy" id="449393"/>
    <lineage>
        <taxon>unclassified sequences</taxon>
        <taxon>metagenomes</taxon>
        <taxon>ecological metagenomes</taxon>
    </lineage>
</organism>
<dbReference type="EMBL" id="CAFBQU010000014">
    <property type="protein sequence ID" value="CAB5064352.1"/>
    <property type="molecule type" value="Genomic_DNA"/>
</dbReference>
<protein>
    <submittedName>
        <fullName evidence="1">Unannotated protein</fullName>
    </submittedName>
</protein>
<dbReference type="AlphaFoldDB" id="A0A6J7QK69"/>
<dbReference type="EMBL" id="CAFBPN010000016">
    <property type="protein sequence ID" value="CAB5014782.1"/>
    <property type="molecule type" value="Genomic_DNA"/>
</dbReference>
<evidence type="ECO:0000313" key="2">
    <source>
        <dbReference type="EMBL" id="CAB5064352.1"/>
    </source>
</evidence>
<dbReference type="SUPFAM" id="SSF52540">
    <property type="entry name" value="P-loop containing nucleoside triphosphate hydrolases"/>
    <property type="match status" value="1"/>
</dbReference>
<dbReference type="Gene3D" id="3.40.50.300">
    <property type="entry name" value="P-loop containing nucleotide triphosphate hydrolases"/>
    <property type="match status" value="1"/>
</dbReference>
<name>A0A6J7QK69_9ZZZZ</name>
<proteinExistence type="predicted"/>